<keyword evidence="2" id="KW-1185">Reference proteome</keyword>
<proteinExistence type="predicted"/>
<evidence type="ECO:0000313" key="2">
    <source>
        <dbReference type="Proteomes" id="UP001589568"/>
    </source>
</evidence>
<gene>
    <name evidence="1" type="ORF">ACFFR3_32630</name>
</gene>
<sequence>MIMRPPDLIVTVGAFGAAAARLLSGPATRLADAPPAGREIDLPPATATVVLAASVPAPAVELELSRAAHLRDFAFLPVVLDHPRLRVGPVSRAGSRGCSTCYRNRVRQHAANVSAQEAVEEHHRRHPEVADRGYLAHWPALAAALAALAAQADPADTTRVRHLDLLSNTPLVSRLVPVHGCAVCAPEAAEAPQLRSIVRLRGVVEELETE</sequence>
<dbReference type="NCBIfam" id="TIGR03882">
    <property type="entry name" value="cyclo_dehyd_2"/>
    <property type="match status" value="1"/>
</dbReference>
<dbReference type="Proteomes" id="UP001589568">
    <property type="component" value="Unassembled WGS sequence"/>
</dbReference>
<accession>A0ABV5NVD1</accession>
<dbReference type="EMBL" id="JBHMCF010000038">
    <property type="protein sequence ID" value="MFB9474263.1"/>
    <property type="molecule type" value="Genomic_DNA"/>
</dbReference>
<reference evidence="1 2" key="1">
    <citation type="submission" date="2024-09" db="EMBL/GenBank/DDBJ databases">
        <authorList>
            <person name="Sun Q."/>
            <person name="Mori K."/>
        </authorList>
    </citation>
    <scope>NUCLEOTIDE SEQUENCE [LARGE SCALE GENOMIC DNA]</scope>
    <source>
        <strain evidence="1 2">JCM 3324</strain>
    </source>
</reference>
<dbReference type="Gene3D" id="3.40.50.720">
    <property type="entry name" value="NAD(P)-binding Rossmann-like Domain"/>
    <property type="match status" value="1"/>
</dbReference>
<evidence type="ECO:0000313" key="1">
    <source>
        <dbReference type="EMBL" id="MFB9474263.1"/>
    </source>
</evidence>
<name>A0ABV5NVD1_9ACTN</name>
<dbReference type="InterPro" id="IPR022291">
    <property type="entry name" value="Bacteriocin_synth_cyclodeHase"/>
</dbReference>
<organism evidence="1 2">
    <name type="scientific">Nonomuraea salmonea</name>
    <dbReference type="NCBI Taxonomy" id="46181"/>
    <lineage>
        <taxon>Bacteria</taxon>
        <taxon>Bacillati</taxon>
        <taxon>Actinomycetota</taxon>
        <taxon>Actinomycetes</taxon>
        <taxon>Streptosporangiales</taxon>
        <taxon>Streptosporangiaceae</taxon>
        <taxon>Nonomuraea</taxon>
    </lineage>
</organism>
<protein>
    <submittedName>
        <fullName evidence="1">TOMM leader peptide-binding protein</fullName>
    </submittedName>
</protein>
<dbReference type="RefSeq" id="WP_379484392.1">
    <property type="nucleotide sequence ID" value="NZ_JBHMCF010000038.1"/>
</dbReference>
<comment type="caution">
    <text evidence="1">The sequence shown here is derived from an EMBL/GenBank/DDBJ whole genome shotgun (WGS) entry which is preliminary data.</text>
</comment>